<dbReference type="EMBL" id="KN825782">
    <property type="protein sequence ID" value="KIK81531.1"/>
    <property type="molecule type" value="Genomic_DNA"/>
</dbReference>
<accession>A0A0D0DBR3</accession>
<sequence length="124" mass="13690">MIMLYALPDSWDQLTSTLLGTIALAELTPATIIPRIHEETAHRKEHGSSSHRLNVIKQTGVANALDVYDEYGENDFFAHIDDYDDETASNSANITFPSLNPPAEEARNFILKGICSGTIRPNGF</sequence>
<evidence type="ECO:0000313" key="2">
    <source>
        <dbReference type="Proteomes" id="UP000054538"/>
    </source>
</evidence>
<dbReference type="OrthoDB" id="3066115at2759"/>
<gene>
    <name evidence="1" type="ORF">PAXRUDRAFT_15194</name>
</gene>
<organism evidence="1 2">
    <name type="scientific">Paxillus rubicundulus Ve08.2h10</name>
    <dbReference type="NCBI Taxonomy" id="930991"/>
    <lineage>
        <taxon>Eukaryota</taxon>
        <taxon>Fungi</taxon>
        <taxon>Dikarya</taxon>
        <taxon>Basidiomycota</taxon>
        <taxon>Agaricomycotina</taxon>
        <taxon>Agaricomycetes</taxon>
        <taxon>Agaricomycetidae</taxon>
        <taxon>Boletales</taxon>
        <taxon>Paxilineae</taxon>
        <taxon>Paxillaceae</taxon>
        <taxon>Paxillus</taxon>
    </lineage>
</organism>
<dbReference type="InParanoid" id="A0A0D0DBR3"/>
<protein>
    <submittedName>
        <fullName evidence="1">Uncharacterized protein</fullName>
    </submittedName>
</protein>
<keyword evidence="2" id="KW-1185">Reference proteome</keyword>
<reference evidence="2" key="2">
    <citation type="submission" date="2015-01" db="EMBL/GenBank/DDBJ databases">
        <title>Evolutionary Origins and Diversification of the Mycorrhizal Mutualists.</title>
        <authorList>
            <consortium name="DOE Joint Genome Institute"/>
            <consortium name="Mycorrhizal Genomics Consortium"/>
            <person name="Kohler A."/>
            <person name="Kuo A."/>
            <person name="Nagy L.G."/>
            <person name="Floudas D."/>
            <person name="Copeland A."/>
            <person name="Barry K.W."/>
            <person name="Cichocki N."/>
            <person name="Veneault-Fourrey C."/>
            <person name="LaButti K."/>
            <person name="Lindquist E.A."/>
            <person name="Lipzen A."/>
            <person name="Lundell T."/>
            <person name="Morin E."/>
            <person name="Murat C."/>
            <person name="Riley R."/>
            <person name="Ohm R."/>
            <person name="Sun H."/>
            <person name="Tunlid A."/>
            <person name="Henrissat B."/>
            <person name="Grigoriev I.V."/>
            <person name="Hibbett D.S."/>
            <person name="Martin F."/>
        </authorList>
    </citation>
    <scope>NUCLEOTIDE SEQUENCE [LARGE SCALE GENOMIC DNA]</scope>
    <source>
        <strain evidence="2">Ve08.2h10</strain>
    </source>
</reference>
<reference evidence="1 2" key="1">
    <citation type="submission" date="2014-04" db="EMBL/GenBank/DDBJ databases">
        <authorList>
            <consortium name="DOE Joint Genome Institute"/>
            <person name="Kuo A."/>
            <person name="Kohler A."/>
            <person name="Jargeat P."/>
            <person name="Nagy L.G."/>
            <person name="Floudas D."/>
            <person name="Copeland A."/>
            <person name="Barry K.W."/>
            <person name="Cichocki N."/>
            <person name="Veneault-Fourrey C."/>
            <person name="LaButti K."/>
            <person name="Lindquist E.A."/>
            <person name="Lipzen A."/>
            <person name="Lundell T."/>
            <person name="Morin E."/>
            <person name="Murat C."/>
            <person name="Sun H."/>
            <person name="Tunlid A."/>
            <person name="Henrissat B."/>
            <person name="Grigoriev I.V."/>
            <person name="Hibbett D.S."/>
            <person name="Martin F."/>
            <person name="Nordberg H.P."/>
            <person name="Cantor M.N."/>
            <person name="Hua S.X."/>
        </authorList>
    </citation>
    <scope>NUCLEOTIDE SEQUENCE [LARGE SCALE GENOMIC DNA]</scope>
    <source>
        <strain evidence="1 2">Ve08.2h10</strain>
    </source>
</reference>
<evidence type="ECO:0000313" key="1">
    <source>
        <dbReference type="EMBL" id="KIK81531.1"/>
    </source>
</evidence>
<dbReference type="HOGENOM" id="CLU_2004651_0_0_1"/>
<name>A0A0D0DBR3_9AGAM</name>
<proteinExistence type="predicted"/>
<dbReference type="Proteomes" id="UP000054538">
    <property type="component" value="Unassembled WGS sequence"/>
</dbReference>
<dbReference type="AlphaFoldDB" id="A0A0D0DBR3"/>